<dbReference type="SUPFAM" id="SSF53756">
    <property type="entry name" value="UDP-Glycosyltransferase/glycogen phosphorylase"/>
    <property type="match status" value="1"/>
</dbReference>
<keyword evidence="3" id="KW-1185">Reference proteome</keyword>
<comment type="caution">
    <text evidence="2">The sequence shown here is derived from an EMBL/GenBank/DDBJ whole genome shotgun (WGS) entry which is preliminary data.</text>
</comment>
<reference evidence="2 3" key="1">
    <citation type="submission" date="2019-02" db="EMBL/GenBank/DDBJ databases">
        <title>Genomic Encyclopedia of Type Strains, Phase IV (KMG-IV): sequencing the most valuable type-strain genomes for metagenomic binning, comparative biology and taxonomic classification.</title>
        <authorList>
            <person name="Goeker M."/>
        </authorList>
    </citation>
    <scope>NUCLEOTIDE SEQUENCE [LARGE SCALE GENOMIC DNA]</scope>
    <source>
        <strain evidence="2 3">DSM 17196</strain>
    </source>
</reference>
<organism evidence="2 3">
    <name type="scientific">Aquimarina brevivitae</name>
    <dbReference type="NCBI Taxonomy" id="323412"/>
    <lineage>
        <taxon>Bacteria</taxon>
        <taxon>Pseudomonadati</taxon>
        <taxon>Bacteroidota</taxon>
        <taxon>Flavobacteriia</taxon>
        <taxon>Flavobacteriales</taxon>
        <taxon>Flavobacteriaceae</taxon>
        <taxon>Aquimarina</taxon>
    </lineage>
</organism>
<evidence type="ECO:0000313" key="3">
    <source>
        <dbReference type="Proteomes" id="UP000292262"/>
    </source>
</evidence>
<dbReference type="Pfam" id="PF00534">
    <property type="entry name" value="Glycos_transf_1"/>
    <property type="match status" value="1"/>
</dbReference>
<dbReference type="Proteomes" id="UP000292262">
    <property type="component" value="Unassembled WGS sequence"/>
</dbReference>
<dbReference type="EMBL" id="SGXE01000001">
    <property type="protein sequence ID" value="RZS99295.1"/>
    <property type="molecule type" value="Genomic_DNA"/>
</dbReference>
<gene>
    <name evidence="2" type="ORF">EV197_0504</name>
</gene>
<dbReference type="AlphaFoldDB" id="A0A4Q7PG13"/>
<dbReference type="PANTHER" id="PTHR12526">
    <property type="entry name" value="GLYCOSYLTRANSFERASE"/>
    <property type="match status" value="1"/>
</dbReference>
<keyword evidence="2" id="KW-0808">Transferase</keyword>
<dbReference type="Gene3D" id="3.40.50.2000">
    <property type="entry name" value="Glycogen Phosphorylase B"/>
    <property type="match status" value="2"/>
</dbReference>
<sequence length="356" mass="41226">MKKKILLCYNYILHYRKPLFNLLAEKYELVVLHSGNKTVEETDKYSELIFPSKEIGPFFIQKGILSEVKKQNYDYIILLFDLRWINTIISIYSHNKNAKLILWGAWLTNSKIANKARLYLSKKADANIFYTQKSRKDFVNMGLTDRKTYVANNTFDVSNTIKSFENKKKNKILFVGSLNQRKQNDILIKAFSNILSKIPDYINLIFIGDGSEKEKLKNIVVENNIEKRVFFAGRLEHVAELESFYREAIVSVSFGQSGLSVLQSLGYGVPFLTKINSISGGEKTNIKHEVNSIFCEDSIKSLEFYLIKLCTDIEYARNLGKNAFQYYSEFCTMKNMYQGFLDAIENTNLSNIDYKE</sequence>
<dbReference type="OrthoDB" id="7560678at2"/>
<feature type="domain" description="Glycosyl transferase family 1" evidence="1">
    <location>
        <begin position="162"/>
        <end position="324"/>
    </location>
</feature>
<dbReference type="InterPro" id="IPR001296">
    <property type="entry name" value="Glyco_trans_1"/>
</dbReference>
<dbReference type="RefSeq" id="WP_130285144.1">
    <property type="nucleotide sequence ID" value="NZ_SGXE01000001.1"/>
</dbReference>
<proteinExistence type="predicted"/>
<protein>
    <submittedName>
        <fullName evidence="2">Glycosyltransferase involved in cell wall biosynthesis</fullName>
    </submittedName>
</protein>
<evidence type="ECO:0000313" key="2">
    <source>
        <dbReference type="EMBL" id="RZS99295.1"/>
    </source>
</evidence>
<dbReference type="GO" id="GO:0016757">
    <property type="term" value="F:glycosyltransferase activity"/>
    <property type="evidence" value="ECO:0007669"/>
    <property type="project" value="InterPro"/>
</dbReference>
<evidence type="ECO:0000259" key="1">
    <source>
        <dbReference type="Pfam" id="PF00534"/>
    </source>
</evidence>
<dbReference type="PANTHER" id="PTHR12526:SF630">
    <property type="entry name" value="GLYCOSYLTRANSFERASE"/>
    <property type="match status" value="1"/>
</dbReference>
<accession>A0A4Q7PG13</accession>
<name>A0A4Q7PG13_9FLAO</name>